<dbReference type="PANTHER" id="PTHR11614">
    <property type="entry name" value="PHOSPHOLIPASE-RELATED"/>
    <property type="match status" value="1"/>
</dbReference>
<keyword evidence="4" id="KW-1185">Reference proteome</keyword>
<dbReference type="Gene3D" id="3.40.50.1820">
    <property type="entry name" value="alpha/beta hydrolase"/>
    <property type="match status" value="1"/>
</dbReference>
<dbReference type="PROSITE" id="PS51257">
    <property type="entry name" value="PROKAR_LIPOPROTEIN"/>
    <property type="match status" value="1"/>
</dbReference>
<dbReference type="RefSeq" id="WP_201075369.1">
    <property type="nucleotide sequence ID" value="NZ_CP067420.1"/>
</dbReference>
<dbReference type="InterPro" id="IPR000073">
    <property type="entry name" value="AB_hydrolase_1"/>
</dbReference>
<reference evidence="3" key="1">
    <citation type="submission" date="2021-02" db="EMBL/GenBank/DDBJ databases">
        <title>Skermanella TT6 skin isolate.</title>
        <authorList>
            <person name="Lee K."/>
            <person name="Ganzorig M."/>
        </authorList>
    </citation>
    <scope>NUCLEOTIDE SEQUENCE</scope>
    <source>
        <strain evidence="3">TT6</strain>
    </source>
</reference>
<accession>A0ABX7B871</accession>
<evidence type="ECO:0000256" key="1">
    <source>
        <dbReference type="SAM" id="MobiDB-lite"/>
    </source>
</evidence>
<proteinExistence type="predicted"/>
<evidence type="ECO:0000313" key="4">
    <source>
        <dbReference type="Proteomes" id="UP000595197"/>
    </source>
</evidence>
<dbReference type="EMBL" id="CP067420">
    <property type="protein sequence ID" value="QQP89296.1"/>
    <property type="molecule type" value="Genomic_DNA"/>
</dbReference>
<dbReference type="Proteomes" id="UP000595197">
    <property type="component" value="Chromosome"/>
</dbReference>
<dbReference type="InterPro" id="IPR029058">
    <property type="entry name" value="AB_hydrolase_fold"/>
</dbReference>
<sequence>MAPPSRAGSPRARIALLAVLLLAAGCSATFQPRGPAMRAPDLTAERIVTPDGVALPMRAWLPEPDGPPLRAVVLALHGFNDYSNAFEGTGSFFAARGIATYAYDQRGFGAHERPGIWPTADTLIADLHTAASLVRRRHPGLPLYLLGESMGGAVILSALAGPPPPGTEPLEPAGTILSAPAVWDRDSLTALQRAALWISYRTVPWLRLTAPRELKIRPSDNIEMLRGLSRDPLVIKGTRVDAVEGLVRLMSRAAAAVPELPAPALVLYGLNEQVIPRAPIEKALAALPRHVDSAVYEEGYHMLMRDLQGETVLRDMVSWIGNPSAPLPSGADRRPFTRMAGSGTAGSGTAGSGAARTEMAGP</sequence>
<dbReference type="Pfam" id="PF12146">
    <property type="entry name" value="Hydrolase_4"/>
    <property type="match status" value="1"/>
</dbReference>
<name>A0ABX7B871_9PROT</name>
<organism evidence="3 4">
    <name type="scientific">Skermanella cutis</name>
    <dbReference type="NCBI Taxonomy" id="2775420"/>
    <lineage>
        <taxon>Bacteria</taxon>
        <taxon>Pseudomonadati</taxon>
        <taxon>Pseudomonadota</taxon>
        <taxon>Alphaproteobacteria</taxon>
        <taxon>Rhodospirillales</taxon>
        <taxon>Azospirillaceae</taxon>
        <taxon>Skermanella</taxon>
    </lineage>
</organism>
<dbReference type="PRINTS" id="PR00111">
    <property type="entry name" value="ABHYDROLASE"/>
</dbReference>
<feature type="region of interest" description="Disordered" evidence="1">
    <location>
        <begin position="327"/>
        <end position="362"/>
    </location>
</feature>
<dbReference type="InterPro" id="IPR022742">
    <property type="entry name" value="Hydrolase_4"/>
</dbReference>
<dbReference type="InterPro" id="IPR051044">
    <property type="entry name" value="MAG_DAG_Lipase"/>
</dbReference>
<dbReference type="SUPFAM" id="SSF53474">
    <property type="entry name" value="alpha/beta-Hydrolases"/>
    <property type="match status" value="1"/>
</dbReference>
<evidence type="ECO:0000259" key="2">
    <source>
        <dbReference type="Pfam" id="PF12146"/>
    </source>
</evidence>
<protein>
    <submittedName>
        <fullName evidence="3">Lysophospholipase</fullName>
    </submittedName>
</protein>
<evidence type="ECO:0000313" key="3">
    <source>
        <dbReference type="EMBL" id="QQP89296.1"/>
    </source>
</evidence>
<feature type="domain" description="Serine aminopeptidase S33" evidence="2">
    <location>
        <begin position="69"/>
        <end position="307"/>
    </location>
</feature>
<gene>
    <name evidence="3" type="ORF">IGS68_25455</name>
</gene>